<dbReference type="Pfam" id="PF01161">
    <property type="entry name" value="PBP"/>
    <property type="match status" value="1"/>
</dbReference>
<comment type="caution">
    <text evidence="3">The sequence shown here is derived from an EMBL/GenBank/DDBJ whole genome shotgun (WGS) entry which is preliminary data.</text>
</comment>
<comment type="similarity">
    <text evidence="1">Belongs to the UPF0098 family.</text>
</comment>
<dbReference type="AlphaFoldDB" id="A0A640T1W9"/>
<evidence type="ECO:0000313" key="4">
    <source>
        <dbReference type="Proteomes" id="UP000430079"/>
    </source>
</evidence>
<gene>
    <name evidence="3" type="ORF">Sgleb_58500</name>
</gene>
<dbReference type="RefSeq" id="WP_190145926.1">
    <property type="nucleotide sequence ID" value="NZ_BLIO01000001.1"/>
</dbReference>
<dbReference type="PANTHER" id="PTHR30289:SF1">
    <property type="entry name" value="PEBP (PHOSPHATIDYLETHANOLAMINE-BINDING PROTEIN) FAMILY PROTEIN"/>
    <property type="match status" value="1"/>
</dbReference>
<keyword evidence="4" id="KW-1185">Reference proteome</keyword>
<organism evidence="3 4">
    <name type="scientific">Streptomyces glebosus</name>
    <dbReference type="NCBI Taxonomy" id="249580"/>
    <lineage>
        <taxon>Bacteria</taxon>
        <taxon>Bacillati</taxon>
        <taxon>Actinomycetota</taxon>
        <taxon>Actinomycetes</taxon>
        <taxon>Kitasatosporales</taxon>
        <taxon>Streptomycetaceae</taxon>
        <taxon>Streptomyces</taxon>
    </lineage>
</organism>
<dbReference type="NCBIfam" id="TIGR00481">
    <property type="entry name" value="YbhB/YbcL family Raf kinase inhibitor-like protein"/>
    <property type="match status" value="1"/>
</dbReference>
<evidence type="ECO:0000256" key="1">
    <source>
        <dbReference type="ARBA" id="ARBA00007120"/>
    </source>
</evidence>
<reference evidence="3 4" key="1">
    <citation type="submission" date="2019-12" db="EMBL/GenBank/DDBJ databases">
        <title>Whole genome shotgun sequence of Streptomyces hygroscopicus subsp. glebosus NBRC 13786.</title>
        <authorList>
            <person name="Ichikawa N."/>
            <person name="Kimura A."/>
            <person name="Kitahashi Y."/>
            <person name="Komaki H."/>
            <person name="Tamura T."/>
        </authorList>
    </citation>
    <scope>NUCLEOTIDE SEQUENCE [LARGE SCALE GENOMIC DNA]</scope>
    <source>
        <strain evidence="3 4">NBRC 13786</strain>
    </source>
</reference>
<dbReference type="Gene3D" id="3.90.280.10">
    <property type="entry name" value="PEBP-like"/>
    <property type="match status" value="1"/>
</dbReference>
<dbReference type="PANTHER" id="PTHR30289">
    <property type="entry name" value="UNCHARACTERIZED PROTEIN YBCL-RELATED"/>
    <property type="match status" value="1"/>
</dbReference>
<sequence>MSELKRRPLPHDFHPPVAEFTVLSDEVESGGTLRPEQVFSEGNRSPQLRWEGAPAGTKSYAVTCYDPDAPTGSGFWHWSLFDIPASVTELPAGAGSGDMKGLPEGAVHVRNDYGTREFGGAAPPPGDGPHRYVFTVYAVDQAKLGPDAEASPAVVGFNLRFHTLGRAQLIAEYEVPAAG</sequence>
<proteinExistence type="inferred from homology"/>
<dbReference type="CDD" id="cd00865">
    <property type="entry name" value="PEBP_bact_arch"/>
    <property type="match status" value="1"/>
</dbReference>
<protein>
    <submittedName>
        <fullName evidence="3">UPF0098 protein</fullName>
    </submittedName>
</protein>
<dbReference type="EMBL" id="BLIO01000001">
    <property type="protein sequence ID" value="GFE17803.1"/>
    <property type="molecule type" value="Genomic_DNA"/>
</dbReference>
<dbReference type="InterPro" id="IPR005247">
    <property type="entry name" value="YbhB_YbcL/LppC-like"/>
</dbReference>
<dbReference type="InterPro" id="IPR036610">
    <property type="entry name" value="PEBP-like_sf"/>
</dbReference>
<dbReference type="Proteomes" id="UP000430079">
    <property type="component" value="Unassembled WGS sequence"/>
</dbReference>
<evidence type="ECO:0000313" key="3">
    <source>
        <dbReference type="EMBL" id="GFE17803.1"/>
    </source>
</evidence>
<dbReference type="InterPro" id="IPR008914">
    <property type="entry name" value="PEBP"/>
</dbReference>
<accession>A0A640T1W9</accession>
<name>A0A640T1W9_9ACTN</name>
<dbReference type="SUPFAM" id="SSF49777">
    <property type="entry name" value="PEBP-like"/>
    <property type="match status" value="1"/>
</dbReference>
<feature type="region of interest" description="Disordered" evidence="2">
    <location>
        <begin position="29"/>
        <end position="50"/>
    </location>
</feature>
<evidence type="ECO:0000256" key="2">
    <source>
        <dbReference type="SAM" id="MobiDB-lite"/>
    </source>
</evidence>